<evidence type="ECO:0000313" key="2">
    <source>
        <dbReference type="EMBL" id="HIU25182.1"/>
    </source>
</evidence>
<name>A0A9D1HZW9_9FIRM</name>
<feature type="transmembrane region" description="Helical" evidence="1">
    <location>
        <begin position="102"/>
        <end position="125"/>
    </location>
</feature>
<dbReference type="InterPro" id="IPR007441">
    <property type="entry name" value="EutH"/>
</dbReference>
<dbReference type="Proteomes" id="UP000824090">
    <property type="component" value="Unassembled WGS sequence"/>
</dbReference>
<feature type="transmembrane region" description="Helical" evidence="1">
    <location>
        <begin position="196"/>
        <end position="223"/>
    </location>
</feature>
<feature type="transmembrane region" description="Helical" evidence="1">
    <location>
        <begin position="33"/>
        <end position="56"/>
    </location>
</feature>
<feature type="transmembrane region" description="Helical" evidence="1">
    <location>
        <begin position="164"/>
        <end position="184"/>
    </location>
</feature>
<dbReference type="GO" id="GO:0034228">
    <property type="term" value="F:ethanolamine transmembrane transporter activity"/>
    <property type="evidence" value="ECO:0007669"/>
    <property type="project" value="InterPro"/>
</dbReference>
<sequence>MNAFVAVMLIFAAVGFADKMFGLKWGLSEYFDRGLVTMGTMAVPMIGVSCAGVEFIQRHLDTISEACEWLPFDPSLIIGAAFAADMGGFFIAEQIAENQQVLILNGIILSALLGQMTSFQLPLFLSDADRESRRTILKGFITGIIIIPAGLLVAGLMIGMNPGLFAAQFIPVLVLCAVIALGLLRFPSGMIRIFEVFARIMQILICLAFFFTVLGIFVPSLAYSDLETVHEVVTILFRSAVIISGSLVLSQIILKLFREKLRRFGEKLGVNEVSVISMIMNCATSLAILPLLPKMDRKGKMLNAAFSVSGAYMVGGQFGFVSSVSDAHTVTVYIVSKLICGVLSMVIMYKLYDRLEGKERENDRQSP</sequence>
<feature type="transmembrane region" description="Helical" evidence="1">
    <location>
        <begin position="330"/>
        <end position="352"/>
    </location>
</feature>
<dbReference type="PANTHER" id="PTHR40089:SF1">
    <property type="entry name" value="ETHANOLAMINE PERMEASE EUTH-RELATED"/>
    <property type="match status" value="1"/>
</dbReference>
<dbReference type="EMBL" id="DVMP01000036">
    <property type="protein sequence ID" value="HIU25182.1"/>
    <property type="molecule type" value="Genomic_DNA"/>
</dbReference>
<keyword evidence="1" id="KW-0472">Membrane</keyword>
<feature type="transmembrane region" description="Helical" evidence="1">
    <location>
        <begin position="76"/>
        <end position="96"/>
    </location>
</feature>
<evidence type="ECO:0000313" key="3">
    <source>
        <dbReference type="Proteomes" id="UP000824090"/>
    </source>
</evidence>
<feature type="transmembrane region" description="Helical" evidence="1">
    <location>
        <begin position="269"/>
        <end position="292"/>
    </location>
</feature>
<comment type="caution">
    <text evidence="2">The sequence shown here is derived from an EMBL/GenBank/DDBJ whole genome shotgun (WGS) entry which is preliminary data.</text>
</comment>
<proteinExistence type="predicted"/>
<keyword evidence="1" id="KW-0812">Transmembrane</keyword>
<dbReference type="AlphaFoldDB" id="A0A9D1HZW9"/>
<feature type="transmembrane region" description="Helical" evidence="1">
    <location>
        <begin position="137"/>
        <end position="158"/>
    </location>
</feature>
<feature type="transmembrane region" description="Helical" evidence="1">
    <location>
        <begin position="235"/>
        <end position="257"/>
    </location>
</feature>
<gene>
    <name evidence="2" type="primary">eutH</name>
    <name evidence="2" type="ORF">IAC50_01625</name>
</gene>
<keyword evidence="1" id="KW-1133">Transmembrane helix</keyword>
<dbReference type="PANTHER" id="PTHR40089">
    <property type="entry name" value="ETHANOLAMINE UTILIZATION PROTEIN EUTH"/>
    <property type="match status" value="1"/>
</dbReference>
<organism evidence="2 3">
    <name type="scientific">Candidatus Allocopromorpha excrementigallinarum</name>
    <dbReference type="NCBI Taxonomy" id="2840742"/>
    <lineage>
        <taxon>Bacteria</taxon>
        <taxon>Bacillati</taxon>
        <taxon>Bacillota</taxon>
        <taxon>Clostridia</taxon>
        <taxon>Eubacteriales</taxon>
        <taxon>Eubacteriaceae</taxon>
        <taxon>Eubacteriaceae incertae sedis</taxon>
        <taxon>Candidatus Allocopromorpha</taxon>
    </lineage>
</organism>
<protein>
    <submittedName>
        <fullName evidence="2">Ethanolamine utilization protein EutH</fullName>
    </submittedName>
</protein>
<reference evidence="2" key="2">
    <citation type="journal article" date="2021" name="PeerJ">
        <title>Extensive microbial diversity within the chicken gut microbiome revealed by metagenomics and culture.</title>
        <authorList>
            <person name="Gilroy R."/>
            <person name="Ravi A."/>
            <person name="Getino M."/>
            <person name="Pursley I."/>
            <person name="Horton D.L."/>
            <person name="Alikhan N.F."/>
            <person name="Baker D."/>
            <person name="Gharbi K."/>
            <person name="Hall N."/>
            <person name="Watson M."/>
            <person name="Adriaenssens E.M."/>
            <person name="Foster-Nyarko E."/>
            <person name="Jarju S."/>
            <person name="Secka A."/>
            <person name="Antonio M."/>
            <person name="Oren A."/>
            <person name="Chaudhuri R.R."/>
            <person name="La Ragione R."/>
            <person name="Hildebrand F."/>
            <person name="Pallen M.J."/>
        </authorList>
    </citation>
    <scope>NUCLEOTIDE SEQUENCE</scope>
    <source>
        <strain evidence="2">ChiHcec3-6078</strain>
    </source>
</reference>
<reference evidence="2" key="1">
    <citation type="submission" date="2020-10" db="EMBL/GenBank/DDBJ databases">
        <authorList>
            <person name="Gilroy R."/>
        </authorList>
    </citation>
    <scope>NUCLEOTIDE SEQUENCE</scope>
    <source>
        <strain evidence="2">ChiHcec3-6078</strain>
    </source>
</reference>
<dbReference type="GO" id="GO:0005886">
    <property type="term" value="C:plasma membrane"/>
    <property type="evidence" value="ECO:0007669"/>
    <property type="project" value="TreeGrafter"/>
</dbReference>
<evidence type="ECO:0000256" key="1">
    <source>
        <dbReference type="SAM" id="Phobius"/>
    </source>
</evidence>
<dbReference type="Pfam" id="PF04346">
    <property type="entry name" value="EutH"/>
    <property type="match status" value="1"/>
</dbReference>
<accession>A0A9D1HZW9</accession>